<proteinExistence type="predicted"/>
<dbReference type="EMBL" id="OU963867">
    <property type="protein sequence ID" value="CAH0391648.1"/>
    <property type="molecule type" value="Genomic_DNA"/>
</dbReference>
<feature type="compositionally biased region" description="Polar residues" evidence="6">
    <location>
        <begin position="503"/>
        <end position="515"/>
    </location>
</feature>
<feature type="compositionally biased region" description="Pro residues" evidence="6">
    <location>
        <begin position="346"/>
        <end position="366"/>
    </location>
</feature>
<sequence>MISLLRTFFYCSFYITLCSAVPSRSRHRVERALYGNLRRNFNCDSEGFHSDPDDCTTFYRCIDWSKTDENAPRNRFTSFQFQCGPGTVFEPENESCVHPQLSSRDECRQLPPPIEAEPEPDNWGSQSEPQGPPQSQYGAPSNNDYYGNQQGSSNYGPSNYGEVPSSPGSEPSNNVDNLEEGAAPEPPMPVLNLPKCESEGFFPIEGDCSHFYRCVKNGESDRYDQYAFTCGEGTVFDPENNVCNYPSAVGRSDCKSSGSEWNNSPDNSGSQQPEAPYAPPGGYNNGHASPPQAPPSENIPPFEDTDERPIEFPGSNQPPPPNNANRPPPAAYPSRPSETSSGGQPGYPPQNRPTPSSPAPPPPSTPAPAAYPSRPSPEGGSNYGPPSPSSSPPRPSSTTPRPSYPNQPNPVSGGGYQPPARPPPSSSQVKPGNTTKQCKEEGFLPVEGNCTRFIRCVPRGSGFAEYDFECGEGTVWDTEQNTCNFPGSVQRPDCGLTTPYRPPTSTEPYNSSSVTYPDKESKPSQGGSYYSTTSTTKKPTTKPTTKATTTAKPAYPTRPSGGGGGSGYGPPAVTSPERPKTTTTTTTTSRPTYPSNQNPNAGGGYGPVSTTTTTRSPSTTTKPVYTTSSSYKPPTTTTQKPSTTARPAYPTQPSNSNGANPSYGSAAPSEPNSASSTCTSEGFFPVPEDCSKFIRCVSNGEGFTKYEFDCGPGTVWDPVNSVCNHPSAVENCGQMPVETNPQPETPNNSTTTSSTTPAQQPYPDRYPTRPAGSTGAPAYGQTSPTQQSYPDKYPTRPAGSTSAPPYGQTTGRPQGTTTKPPQTTTKYTKTTTAKPYPTEPSTSPKPVNGSTTPKPCNDTTKAPGPIKCEKAGFFPHPSDCKKFYRCVDWDGDKGERFSVFFFDCPNGTIFDPALDTCNYEASVYPPRDCNQGNQTTEEGTTKKPYQPTTQQPTSEYTNGTTGYSTESTTTREPYTTRESSTYYSTSEGTTESSTEYSSTKATEYSTVSSTPYDEQTEPTSESSSYSSTSTESVTESSTYSSTYPDYGSSSTYNPTSPTESSTYSSTGYTTDIYTTERTTEYGSTTETSTERVNQTCPDLKENQFAIACPTGFRRHPKSCGMFYQCTIAESSEIKVVVFSCPEGTIFDDAKVQCLEIDQTDECSGDSGSRLLKAVTDGSLPPIQITSKKELCPTEGNHPYENDCQLFYKCKKDSTGSTNGYLYQCPEGYSYWDVSKRCEKTTKMPSCDRGNALMKNDWRPTLAPLETGNIGS</sequence>
<organism evidence="9 10">
    <name type="scientific">Bemisia tabaci</name>
    <name type="common">Sweetpotato whitefly</name>
    <name type="synonym">Aleurodes tabaci</name>
    <dbReference type="NCBI Taxonomy" id="7038"/>
    <lineage>
        <taxon>Eukaryota</taxon>
        <taxon>Metazoa</taxon>
        <taxon>Ecdysozoa</taxon>
        <taxon>Arthropoda</taxon>
        <taxon>Hexapoda</taxon>
        <taxon>Insecta</taxon>
        <taxon>Pterygota</taxon>
        <taxon>Neoptera</taxon>
        <taxon>Paraneoptera</taxon>
        <taxon>Hemiptera</taxon>
        <taxon>Sternorrhyncha</taxon>
        <taxon>Aleyrodoidea</taxon>
        <taxon>Aleyrodidae</taxon>
        <taxon>Aleyrodinae</taxon>
        <taxon>Bemisia</taxon>
    </lineage>
</organism>
<accession>A0A9P0ACS8</accession>
<feature type="region of interest" description="Disordered" evidence="6">
    <location>
        <begin position="100"/>
        <end position="188"/>
    </location>
</feature>
<dbReference type="AlphaFoldDB" id="A0A9P0ACS8"/>
<feature type="chain" id="PRO_5040163278" description="Chitin-binding type-2 domain-containing protein" evidence="7">
    <location>
        <begin position="21"/>
        <end position="1271"/>
    </location>
</feature>
<dbReference type="InterPro" id="IPR051940">
    <property type="entry name" value="Chitin_bind-dev_reg"/>
</dbReference>
<feature type="compositionally biased region" description="Low complexity" evidence="6">
    <location>
        <begin position="804"/>
        <end position="836"/>
    </location>
</feature>
<dbReference type="SMART" id="SM00494">
    <property type="entry name" value="ChtBD2"/>
    <property type="match status" value="7"/>
</dbReference>
<evidence type="ECO:0000256" key="3">
    <source>
        <dbReference type="ARBA" id="ARBA00022737"/>
    </source>
</evidence>
<feature type="domain" description="Chitin-binding type-2" evidence="8">
    <location>
        <begin position="435"/>
        <end position="496"/>
    </location>
</feature>
<feature type="compositionally biased region" description="Low complexity" evidence="6">
    <location>
        <begin position="367"/>
        <end position="384"/>
    </location>
</feature>
<feature type="region of interest" description="Disordered" evidence="6">
    <location>
        <begin position="246"/>
        <end position="442"/>
    </location>
</feature>
<dbReference type="InterPro" id="IPR002557">
    <property type="entry name" value="Chitin-bd_dom"/>
</dbReference>
<feature type="compositionally biased region" description="Polar residues" evidence="6">
    <location>
        <begin position="589"/>
        <end position="600"/>
    </location>
</feature>
<dbReference type="InterPro" id="IPR036508">
    <property type="entry name" value="Chitin-bd_dom_sf"/>
</dbReference>
<feature type="compositionally biased region" description="Polar residues" evidence="6">
    <location>
        <begin position="780"/>
        <end position="789"/>
    </location>
</feature>
<feature type="compositionally biased region" description="Low complexity" evidence="6">
    <location>
        <begin position="739"/>
        <end position="761"/>
    </location>
</feature>
<feature type="compositionally biased region" description="Polar residues" evidence="6">
    <location>
        <begin position="839"/>
        <end position="858"/>
    </location>
</feature>
<feature type="compositionally biased region" description="Low complexity" evidence="6">
    <location>
        <begin position="609"/>
        <end position="644"/>
    </location>
</feature>
<evidence type="ECO:0000256" key="2">
    <source>
        <dbReference type="ARBA" id="ARBA00022729"/>
    </source>
</evidence>
<feature type="compositionally biased region" description="Low complexity" evidence="6">
    <location>
        <begin position="124"/>
        <end position="138"/>
    </location>
</feature>
<feature type="region of interest" description="Disordered" evidence="6">
    <location>
        <begin position="925"/>
        <end position="1089"/>
    </location>
</feature>
<dbReference type="KEGG" id="btab:109041516"/>
<dbReference type="GO" id="GO:0005576">
    <property type="term" value="C:extracellular region"/>
    <property type="evidence" value="ECO:0007669"/>
    <property type="project" value="InterPro"/>
</dbReference>
<evidence type="ECO:0000313" key="9">
    <source>
        <dbReference type="EMBL" id="CAH0391648.1"/>
    </source>
</evidence>
<dbReference type="PROSITE" id="PS50940">
    <property type="entry name" value="CHIT_BIND_II"/>
    <property type="match status" value="7"/>
</dbReference>
<protein>
    <recommendedName>
        <fullName evidence="8">Chitin-binding type-2 domain-containing protein</fullName>
    </recommendedName>
</protein>
<feature type="domain" description="Chitin-binding type-2" evidence="8">
    <location>
        <begin position="675"/>
        <end position="734"/>
    </location>
</feature>
<evidence type="ECO:0000256" key="6">
    <source>
        <dbReference type="SAM" id="MobiDB-lite"/>
    </source>
</evidence>
<feature type="compositionally biased region" description="Low complexity" evidence="6">
    <location>
        <begin position="942"/>
        <end position="1006"/>
    </location>
</feature>
<feature type="compositionally biased region" description="Low complexity" evidence="6">
    <location>
        <begin position="1017"/>
        <end position="1089"/>
    </location>
</feature>
<dbReference type="Gene3D" id="2.170.140.10">
    <property type="entry name" value="Chitin binding domain"/>
    <property type="match status" value="7"/>
</dbReference>
<dbReference type="Proteomes" id="UP001152759">
    <property type="component" value="Chromosome 6"/>
</dbReference>
<feature type="compositionally biased region" description="Pro residues" evidence="6">
    <location>
        <begin position="316"/>
        <end position="331"/>
    </location>
</feature>
<feature type="compositionally biased region" description="Polar residues" evidence="6">
    <location>
        <begin position="255"/>
        <end position="273"/>
    </location>
</feature>
<dbReference type="PANTHER" id="PTHR23301">
    <property type="entry name" value="CHITIN BINDING PERITROPHIN-A"/>
    <property type="match status" value="1"/>
</dbReference>
<feature type="domain" description="Chitin-binding type-2" evidence="8">
    <location>
        <begin position="193"/>
        <end position="256"/>
    </location>
</feature>
<evidence type="ECO:0000256" key="7">
    <source>
        <dbReference type="SAM" id="SignalP"/>
    </source>
</evidence>
<name>A0A9P0ACS8_BEMTA</name>
<dbReference type="GO" id="GO:0008061">
    <property type="term" value="F:chitin binding"/>
    <property type="evidence" value="ECO:0007669"/>
    <property type="project" value="UniProtKB-KW"/>
</dbReference>
<keyword evidence="10" id="KW-1185">Reference proteome</keyword>
<feature type="domain" description="Chitin-binding type-2" evidence="8">
    <location>
        <begin position="40"/>
        <end position="109"/>
    </location>
</feature>
<reference evidence="9" key="1">
    <citation type="submission" date="2021-12" db="EMBL/GenBank/DDBJ databases">
        <authorList>
            <person name="King R."/>
        </authorList>
    </citation>
    <scope>NUCLEOTIDE SEQUENCE</scope>
</reference>
<feature type="domain" description="Chitin-binding type-2" evidence="8">
    <location>
        <begin position="1188"/>
        <end position="1248"/>
    </location>
</feature>
<evidence type="ECO:0000256" key="1">
    <source>
        <dbReference type="ARBA" id="ARBA00022669"/>
    </source>
</evidence>
<feature type="compositionally biased region" description="Pro residues" evidence="6">
    <location>
        <begin position="385"/>
        <end position="395"/>
    </location>
</feature>
<dbReference type="PANTHER" id="PTHR23301:SF0">
    <property type="entry name" value="CHITIN-BINDING TYPE-2 DOMAIN-CONTAINING PROTEIN-RELATED"/>
    <property type="match status" value="1"/>
</dbReference>
<feature type="compositionally biased region" description="Polar residues" evidence="6">
    <location>
        <begin position="139"/>
        <end position="157"/>
    </location>
</feature>
<feature type="domain" description="Chitin-binding type-2" evidence="8">
    <location>
        <begin position="865"/>
        <end position="931"/>
    </location>
</feature>
<feature type="compositionally biased region" description="Low complexity" evidence="6">
    <location>
        <begin position="528"/>
        <end position="559"/>
    </location>
</feature>
<evidence type="ECO:0000259" key="8">
    <source>
        <dbReference type="PROSITE" id="PS50940"/>
    </source>
</evidence>
<feature type="region of interest" description="Disordered" evidence="6">
    <location>
        <begin position="484"/>
        <end position="681"/>
    </location>
</feature>
<keyword evidence="2 7" id="KW-0732">Signal</keyword>
<dbReference type="Pfam" id="PF01607">
    <property type="entry name" value="CBM_14"/>
    <property type="match status" value="6"/>
</dbReference>
<feature type="compositionally biased region" description="Low complexity" evidence="6">
    <location>
        <begin position="161"/>
        <end position="175"/>
    </location>
</feature>
<keyword evidence="4" id="KW-1015">Disulfide bond</keyword>
<keyword evidence="3" id="KW-0677">Repeat</keyword>
<keyword evidence="1" id="KW-0147">Chitin-binding</keyword>
<evidence type="ECO:0000313" key="10">
    <source>
        <dbReference type="Proteomes" id="UP001152759"/>
    </source>
</evidence>
<feature type="region of interest" description="Disordered" evidence="6">
    <location>
        <begin position="734"/>
        <end position="858"/>
    </location>
</feature>
<feature type="signal peptide" evidence="7">
    <location>
        <begin position="1"/>
        <end position="20"/>
    </location>
</feature>
<evidence type="ECO:0000256" key="4">
    <source>
        <dbReference type="ARBA" id="ARBA00023157"/>
    </source>
</evidence>
<keyword evidence="5" id="KW-0325">Glycoprotein</keyword>
<gene>
    <name evidence="9" type="ORF">BEMITA_LOCUS10246</name>
</gene>
<dbReference type="SUPFAM" id="SSF57625">
    <property type="entry name" value="Invertebrate chitin-binding proteins"/>
    <property type="match status" value="7"/>
</dbReference>
<feature type="domain" description="Chitin-binding type-2" evidence="8">
    <location>
        <begin position="1105"/>
        <end position="1164"/>
    </location>
</feature>
<evidence type="ECO:0000256" key="5">
    <source>
        <dbReference type="ARBA" id="ARBA00023180"/>
    </source>
</evidence>
<feature type="compositionally biased region" description="Polar residues" evidence="6">
    <location>
        <begin position="651"/>
        <end position="663"/>
    </location>
</feature>
<feature type="compositionally biased region" description="Low complexity" evidence="6">
    <location>
        <begin position="665"/>
        <end position="676"/>
    </location>
</feature>